<dbReference type="PANTHER" id="PTHR31836">
    <property type="match status" value="1"/>
</dbReference>
<dbReference type="Gene3D" id="2.40.40.10">
    <property type="entry name" value="RlpA-like domain"/>
    <property type="match status" value="1"/>
</dbReference>
<name>A0A2P4YLM7_9STRA</name>
<feature type="compositionally biased region" description="Low complexity" evidence="2">
    <location>
        <begin position="163"/>
        <end position="173"/>
    </location>
</feature>
<evidence type="ECO:0000256" key="2">
    <source>
        <dbReference type="SAM" id="MobiDB-lite"/>
    </source>
</evidence>
<protein>
    <submittedName>
        <fullName evidence="4">Carbohydrate-binding protein</fullName>
    </submittedName>
</protein>
<keyword evidence="3" id="KW-0472">Membrane</keyword>
<keyword evidence="5" id="KW-1185">Reference proteome</keyword>
<dbReference type="CDD" id="cd22271">
    <property type="entry name" value="DPBB_EXP_N-like"/>
    <property type="match status" value="1"/>
</dbReference>
<evidence type="ECO:0000313" key="5">
    <source>
        <dbReference type="Proteomes" id="UP000237271"/>
    </source>
</evidence>
<reference evidence="4 5" key="1">
    <citation type="journal article" date="2017" name="Genome Biol. Evol.">
        <title>Phytophthora megakarya and P. palmivora, closely related causal agents of cacao black pod rot, underwent increases in genome sizes and gene numbers by different mechanisms.</title>
        <authorList>
            <person name="Ali S.S."/>
            <person name="Shao J."/>
            <person name="Lary D.J."/>
            <person name="Kronmiller B."/>
            <person name="Shen D."/>
            <person name="Strem M.D."/>
            <person name="Amoako-Attah I."/>
            <person name="Akrofi A.Y."/>
            <person name="Begoude B.A."/>
            <person name="Ten Hoopen G.M."/>
            <person name="Coulibaly K."/>
            <person name="Kebe B.I."/>
            <person name="Melnick R.L."/>
            <person name="Guiltinan M.J."/>
            <person name="Tyler B.M."/>
            <person name="Meinhardt L.W."/>
            <person name="Bailey B.A."/>
        </authorList>
    </citation>
    <scope>NUCLEOTIDE SEQUENCE [LARGE SCALE GENOMIC DNA]</scope>
    <source>
        <strain evidence="5">sbr112.9</strain>
    </source>
</reference>
<accession>A0A2P4YLM7</accession>
<keyword evidence="3" id="KW-0812">Transmembrane</keyword>
<keyword evidence="3" id="KW-1133">Transmembrane helix</keyword>
<evidence type="ECO:0000313" key="4">
    <source>
        <dbReference type="EMBL" id="POM78714.1"/>
    </source>
</evidence>
<dbReference type="AlphaFoldDB" id="A0A2P4YLM7"/>
<dbReference type="InterPro" id="IPR051477">
    <property type="entry name" value="Expansin_CellWall"/>
</dbReference>
<organism evidence="4 5">
    <name type="scientific">Phytophthora palmivora</name>
    <dbReference type="NCBI Taxonomy" id="4796"/>
    <lineage>
        <taxon>Eukaryota</taxon>
        <taxon>Sar</taxon>
        <taxon>Stramenopiles</taxon>
        <taxon>Oomycota</taxon>
        <taxon>Peronosporomycetes</taxon>
        <taxon>Peronosporales</taxon>
        <taxon>Peronosporaceae</taxon>
        <taxon>Phytophthora</taxon>
    </lineage>
</organism>
<dbReference type="PANTHER" id="PTHR31836:SF21">
    <property type="entry name" value="EXPANSIN-LIKE PROTEIN 7"/>
    <property type="match status" value="1"/>
</dbReference>
<keyword evidence="1" id="KW-0732">Signal</keyword>
<feature type="region of interest" description="Disordered" evidence="2">
    <location>
        <begin position="152"/>
        <end position="173"/>
    </location>
</feature>
<evidence type="ECO:0000256" key="3">
    <source>
        <dbReference type="SAM" id="Phobius"/>
    </source>
</evidence>
<dbReference type="InterPro" id="IPR036908">
    <property type="entry name" value="RlpA-like_sf"/>
</dbReference>
<comment type="caution">
    <text evidence="4">The sequence shown here is derived from an EMBL/GenBank/DDBJ whole genome shotgun (WGS) entry which is preliminary data.</text>
</comment>
<dbReference type="Proteomes" id="UP000237271">
    <property type="component" value="Unassembled WGS sequence"/>
</dbReference>
<dbReference type="EMBL" id="NCKW01001928">
    <property type="protein sequence ID" value="POM78714.1"/>
    <property type="molecule type" value="Genomic_DNA"/>
</dbReference>
<dbReference type="SUPFAM" id="SSF50685">
    <property type="entry name" value="Barwin-like endoglucanases"/>
    <property type="match status" value="1"/>
</dbReference>
<feature type="transmembrane region" description="Helical" evidence="3">
    <location>
        <begin position="181"/>
        <end position="201"/>
    </location>
</feature>
<sequence length="234" mass="24905">MVFAGGENDIYFTGDGTANEVGQDAADACNSGIGDNYVAINSDQWNSTLNCNKCVEVTCDDDRCSDQTTSVIVHVVAECVDCEDEGLDLSPAVFKKLTGSDPSRYTIKWEFTQCPGSTFNTLKSGSNAYQAGTVAAADENQKKVSILQANEEGVENQKDDSETQTTTKSGVSTTASGTSPFIVALVVLAAVCCVALAAVFYKVKKNGKDEYSTRSFDTFSSPTQKKKKASIVTI</sequence>
<dbReference type="OrthoDB" id="406505at2759"/>
<gene>
    <name evidence="4" type="ORF">PHPALM_3730</name>
</gene>
<evidence type="ECO:0000256" key="1">
    <source>
        <dbReference type="ARBA" id="ARBA00022729"/>
    </source>
</evidence>
<proteinExistence type="predicted"/>